<evidence type="ECO:0000313" key="2">
    <source>
        <dbReference type="Proteomes" id="UP000281813"/>
    </source>
</evidence>
<comment type="caution">
    <text evidence="1">The sequence shown here is derived from an EMBL/GenBank/DDBJ whole genome shotgun (WGS) entry which is preliminary data.</text>
</comment>
<dbReference type="EMBL" id="RBZO01000032">
    <property type="protein sequence ID" value="RKQ13362.1"/>
    <property type="molecule type" value="Genomic_DNA"/>
</dbReference>
<protein>
    <submittedName>
        <fullName evidence="1">Uncharacterized protein</fullName>
    </submittedName>
</protein>
<dbReference type="Proteomes" id="UP000281813">
    <property type="component" value="Unassembled WGS sequence"/>
</dbReference>
<proteinExistence type="predicted"/>
<evidence type="ECO:0000313" key="1">
    <source>
        <dbReference type="EMBL" id="RKQ13362.1"/>
    </source>
</evidence>
<keyword evidence="2" id="KW-1185">Reference proteome</keyword>
<dbReference type="RefSeq" id="WP_121133769.1">
    <property type="nucleotide sequence ID" value="NZ_JBHUIL010000011.1"/>
</dbReference>
<gene>
    <name evidence="1" type="ORF">D8M05_16475</name>
</gene>
<organism evidence="1 2">
    <name type="scientific">Oceanobacillus bengalensis</name>
    <dbReference type="NCBI Taxonomy" id="1435466"/>
    <lineage>
        <taxon>Bacteria</taxon>
        <taxon>Bacillati</taxon>
        <taxon>Bacillota</taxon>
        <taxon>Bacilli</taxon>
        <taxon>Bacillales</taxon>
        <taxon>Bacillaceae</taxon>
        <taxon>Oceanobacillus</taxon>
    </lineage>
</organism>
<reference evidence="1 2" key="1">
    <citation type="journal article" date="2015" name="Antonie Van Leeuwenhoek">
        <title>Oceanobacillus bengalensis sp. nov., a bacterium isolated from seawater of the Bay of Bengal.</title>
        <authorList>
            <person name="Yongchang O."/>
            <person name="Xiang W."/>
            <person name="Wang G."/>
        </authorList>
    </citation>
    <scope>NUCLEOTIDE SEQUENCE [LARGE SCALE GENOMIC DNA]</scope>
    <source>
        <strain evidence="1 2">MCCC 1K00260</strain>
    </source>
</reference>
<accession>A0A494YTA3</accession>
<sequence length="355" mass="40444">MEEDYPTAKDLHDYEYYMKSRPHVVILGAGASCATIPNGDKYGRKISAMNGFIEKLGLKDILEKITLHTSSNNLEDIYMELDERSKAEPNCMDAKQKLEEVIRDYMLDFKLPDSPTVYDYLIMGLTSKDLIATFNWDPLLVQAYARAMAYTTNLPQLAFLHGNVAVGYCVEDNVMGNVGMPCRCGEPLAPTKLLFPIKNKDYSSDTAISKSWKSLNNALEVAYMVTIFGYSAPKSDVEAIAMLKKAWGAVKDRNLEEIEIVDLRDEDGVIQSWDDFIHTHHYSYHSNFFTTTIGRCPRRSCEATFDRLMMNHWLKPDKGFKPDMDFSDIDKLTCELIIDEENKKGTKKLLLDPYV</sequence>
<dbReference type="AlphaFoldDB" id="A0A494YTA3"/>
<name>A0A494YTA3_9BACI</name>